<dbReference type="RefSeq" id="WP_015650262.1">
    <property type="nucleotide sequence ID" value="NC_020506.1"/>
</dbReference>
<organism evidence="1 2">
    <name type="scientific">Corynebacterium callunae DSM 20147</name>
    <dbReference type="NCBI Taxonomy" id="1121353"/>
    <lineage>
        <taxon>Bacteria</taxon>
        <taxon>Bacillati</taxon>
        <taxon>Actinomycetota</taxon>
        <taxon>Actinomycetes</taxon>
        <taxon>Mycobacteriales</taxon>
        <taxon>Corynebacteriaceae</taxon>
        <taxon>Corynebacterium</taxon>
    </lineage>
</organism>
<dbReference type="Gene3D" id="3.40.960.10">
    <property type="entry name" value="VSR Endonuclease"/>
    <property type="match status" value="1"/>
</dbReference>
<accession>M1UX95</accession>
<protein>
    <recommendedName>
        <fullName evidence="3">DUF559 domain-containing protein</fullName>
    </recommendedName>
</protein>
<dbReference type="OrthoDB" id="3173471at2"/>
<dbReference type="SUPFAM" id="SSF52980">
    <property type="entry name" value="Restriction endonuclease-like"/>
    <property type="match status" value="1"/>
</dbReference>
<proteinExistence type="predicted"/>
<dbReference type="PATRIC" id="fig|1121353.3.peg.368"/>
<dbReference type="KEGG" id="ccn:H924_01770"/>
<evidence type="ECO:0000313" key="2">
    <source>
        <dbReference type="Proteomes" id="UP000011760"/>
    </source>
</evidence>
<dbReference type="STRING" id="1121353.H924_01770"/>
<evidence type="ECO:0000313" key="1">
    <source>
        <dbReference type="EMBL" id="AGG65808.1"/>
    </source>
</evidence>
<evidence type="ECO:0008006" key="3">
    <source>
        <dbReference type="Google" id="ProtNLM"/>
    </source>
</evidence>
<name>M1UX95_9CORY</name>
<dbReference type="eggNOG" id="COG2852">
    <property type="taxonomic scope" value="Bacteria"/>
</dbReference>
<reference evidence="1 2" key="1">
    <citation type="submission" date="2013-02" db="EMBL/GenBank/DDBJ databases">
        <title>The complete genome sequence of Corynebacterium callunae DSM 20147.</title>
        <authorList>
            <person name="Ruckert C."/>
            <person name="Albersmeier A."/>
            <person name="Kalinowski J."/>
        </authorList>
    </citation>
    <scope>NUCLEOTIDE SEQUENCE [LARGE SCALE GENOMIC DNA]</scope>
    <source>
        <strain evidence="1 2">DSM 20147</strain>
    </source>
</reference>
<dbReference type="Proteomes" id="UP000011760">
    <property type="component" value="Chromosome"/>
</dbReference>
<dbReference type="HOGENOM" id="CLU_952220_0_0_11"/>
<dbReference type="EMBL" id="CP004354">
    <property type="protein sequence ID" value="AGG65808.1"/>
    <property type="molecule type" value="Genomic_DNA"/>
</dbReference>
<dbReference type="InterPro" id="IPR011335">
    <property type="entry name" value="Restrct_endonuc-II-like"/>
</dbReference>
<sequence>MGDYLFFRHPVRYREVAAEISKKEFYRHFTKVIGNVYLRNDLLSKRHNLSLALLKRYPDGVLRGFAALQYRGYELLDENWKPIITVSSQDGKPKNDLVKVIRRKNPDELQKVKGYSLVTDAQALVDIVSMPETAMKFEEQVALLDHLLRQNPYLRTELGKHECLKELLEYSNIFAESRPESIVRVRLQKAGMGTFVTQFRVEYQERRYFLDLADPYSFVGIEYQGIWHFNSKQRADDIDRKNDLADAGWTVFEISAETLHDKKRFADICQRIKNIRKARMAERQRRLPLSRPLNGDEF</sequence>
<gene>
    <name evidence="1" type="ORF">H924_01770</name>
</gene>
<dbReference type="AlphaFoldDB" id="M1UX95"/>
<keyword evidence="2" id="KW-1185">Reference proteome</keyword>